<dbReference type="STRING" id="179408.Osc7112_2379"/>
<sequence>MYELPDIRWIGDRAGVLDTIIAFAKAIDTPDWQKLRSHLAGERDIDSSEF</sequence>
<protein>
    <submittedName>
        <fullName evidence="1">Uncharacterized protein</fullName>
    </submittedName>
</protein>
<evidence type="ECO:0000313" key="2">
    <source>
        <dbReference type="Proteomes" id="UP000010478"/>
    </source>
</evidence>
<organism evidence="1 2">
    <name type="scientific">Phormidium nigroviride PCC 7112</name>
    <dbReference type="NCBI Taxonomy" id="179408"/>
    <lineage>
        <taxon>Bacteria</taxon>
        <taxon>Bacillati</taxon>
        <taxon>Cyanobacteriota</taxon>
        <taxon>Cyanophyceae</taxon>
        <taxon>Oscillatoriophycideae</taxon>
        <taxon>Oscillatoriales</taxon>
        <taxon>Oscillatoriaceae</taxon>
        <taxon>Phormidium</taxon>
    </lineage>
</organism>
<reference evidence="1 2" key="1">
    <citation type="submission" date="2012-05" db="EMBL/GenBank/DDBJ databases">
        <title>Finished chromosome of genome of Oscillatoria sp. PCC 7112.</title>
        <authorList>
            <consortium name="US DOE Joint Genome Institute"/>
            <person name="Gugger M."/>
            <person name="Coursin T."/>
            <person name="Rippka R."/>
            <person name="Tandeau De Marsac N."/>
            <person name="Huntemann M."/>
            <person name="Wei C.-L."/>
            <person name="Han J."/>
            <person name="Detter J.C."/>
            <person name="Han C."/>
            <person name="Tapia R."/>
            <person name="Davenport K."/>
            <person name="Daligault H."/>
            <person name="Erkkila T."/>
            <person name="Gu W."/>
            <person name="Munk A.C.C."/>
            <person name="Teshima H."/>
            <person name="Xu Y."/>
            <person name="Chain P."/>
            <person name="Chen A."/>
            <person name="Krypides N."/>
            <person name="Mavromatis K."/>
            <person name="Markowitz V."/>
            <person name="Szeto E."/>
            <person name="Ivanova N."/>
            <person name="Mikhailova N."/>
            <person name="Ovchinnikova G."/>
            <person name="Pagani I."/>
            <person name="Pati A."/>
            <person name="Goodwin L."/>
            <person name="Peters L."/>
            <person name="Pitluck S."/>
            <person name="Woyke T."/>
            <person name="Kerfeld C."/>
        </authorList>
    </citation>
    <scope>NUCLEOTIDE SEQUENCE [LARGE SCALE GENOMIC DNA]</scope>
    <source>
        <strain evidence="1 2">PCC 7112</strain>
    </source>
</reference>
<keyword evidence="2" id="KW-1185">Reference proteome</keyword>
<dbReference type="Proteomes" id="UP000010478">
    <property type="component" value="Chromosome"/>
</dbReference>
<dbReference type="EMBL" id="CP003614">
    <property type="protein sequence ID" value="AFZ06823.1"/>
    <property type="molecule type" value="Genomic_DNA"/>
</dbReference>
<proteinExistence type="predicted"/>
<gene>
    <name evidence="1" type="ORF">Osc7112_2379</name>
</gene>
<accession>K9VFE0</accession>
<dbReference type="HOGENOM" id="CLU_3120603_0_0_3"/>
<evidence type="ECO:0000313" key="1">
    <source>
        <dbReference type="EMBL" id="AFZ06823.1"/>
    </source>
</evidence>
<dbReference type="AlphaFoldDB" id="K9VFE0"/>
<dbReference type="KEGG" id="oni:Osc7112_2379"/>
<dbReference type="RefSeq" id="WP_015176117.1">
    <property type="nucleotide sequence ID" value="NC_019729.1"/>
</dbReference>
<name>K9VFE0_9CYAN</name>